<evidence type="ECO:0000256" key="2">
    <source>
        <dbReference type="ARBA" id="ARBA00022448"/>
    </source>
</evidence>
<dbReference type="InterPro" id="IPR000914">
    <property type="entry name" value="SBP_5_dom"/>
</dbReference>
<comment type="similarity">
    <text evidence="1">Belongs to the bacterial solute-binding protein 5 family.</text>
</comment>
<accession>A0A1F6BSQ5</accession>
<dbReference type="GO" id="GO:0043190">
    <property type="term" value="C:ATP-binding cassette (ABC) transporter complex"/>
    <property type="evidence" value="ECO:0007669"/>
    <property type="project" value="InterPro"/>
</dbReference>
<dbReference type="Proteomes" id="UP000179368">
    <property type="component" value="Unassembled WGS sequence"/>
</dbReference>
<dbReference type="Pfam" id="PF00496">
    <property type="entry name" value="SBP_bac_5"/>
    <property type="match status" value="1"/>
</dbReference>
<dbReference type="Gene3D" id="3.10.105.10">
    <property type="entry name" value="Dipeptide-binding Protein, Domain 3"/>
    <property type="match status" value="1"/>
</dbReference>
<dbReference type="PANTHER" id="PTHR30290:SF9">
    <property type="entry name" value="OLIGOPEPTIDE-BINDING PROTEIN APPA"/>
    <property type="match status" value="1"/>
</dbReference>
<dbReference type="CDD" id="cd00995">
    <property type="entry name" value="PBP2_NikA_DppA_OppA_like"/>
    <property type="match status" value="1"/>
</dbReference>
<name>A0A1F6BSQ5_9BACT</name>
<keyword evidence="2" id="KW-0813">Transport</keyword>
<evidence type="ECO:0000256" key="1">
    <source>
        <dbReference type="ARBA" id="ARBA00005695"/>
    </source>
</evidence>
<dbReference type="GO" id="GO:0042597">
    <property type="term" value="C:periplasmic space"/>
    <property type="evidence" value="ECO:0007669"/>
    <property type="project" value="UniProtKB-ARBA"/>
</dbReference>
<dbReference type="Gene3D" id="3.40.190.10">
    <property type="entry name" value="Periplasmic binding protein-like II"/>
    <property type="match status" value="1"/>
</dbReference>
<comment type="caution">
    <text evidence="5">The sequence shown here is derived from an EMBL/GenBank/DDBJ whole genome shotgun (WGS) entry which is preliminary data.</text>
</comment>
<dbReference type="InterPro" id="IPR030678">
    <property type="entry name" value="Peptide/Ni-bd"/>
</dbReference>
<organism evidence="5 6">
    <name type="scientific">Candidatus Jorgensenbacteria bacterium GWA1_49_17</name>
    <dbReference type="NCBI Taxonomy" id="1798467"/>
    <lineage>
        <taxon>Bacteria</taxon>
        <taxon>Candidatus Joergenseniibacteriota</taxon>
    </lineage>
</organism>
<gene>
    <name evidence="5" type="ORF">A2116_01765</name>
</gene>
<dbReference type="InterPro" id="IPR039424">
    <property type="entry name" value="SBP_5"/>
</dbReference>
<keyword evidence="3" id="KW-0732">Signal</keyword>
<dbReference type="GO" id="GO:0015833">
    <property type="term" value="P:peptide transport"/>
    <property type="evidence" value="ECO:0007669"/>
    <property type="project" value="TreeGrafter"/>
</dbReference>
<dbReference type="PANTHER" id="PTHR30290">
    <property type="entry name" value="PERIPLASMIC BINDING COMPONENT OF ABC TRANSPORTER"/>
    <property type="match status" value="1"/>
</dbReference>
<evidence type="ECO:0000259" key="4">
    <source>
        <dbReference type="Pfam" id="PF00496"/>
    </source>
</evidence>
<dbReference type="AlphaFoldDB" id="A0A1F6BSQ5"/>
<dbReference type="GO" id="GO:1904680">
    <property type="term" value="F:peptide transmembrane transporter activity"/>
    <property type="evidence" value="ECO:0007669"/>
    <property type="project" value="TreeGrafter"/>
</dbReference>
<dbReference type="SUPFAM" id="SSF53850">
    <property type="entry name" value="Periplasmic binding protein-like II"/>
    <property type="match status" value="1"/>
</dbReference>
<sequence length="488" mass="55066">MTVIKLFFDALTKKERLVFIIAGAVLILTSATRFALAFNESSEWVPVRGGSYREGVVGQPVAVNPIISENQADQDISRLIYISLYDITESFDVENEGRTYVLKLKEGLLWSNGRALTSDDVIFTIETVQDPDARSPYATSWEGVVAERLSEVRVSLALPAPYAYFTENLKNLFIIPVHIFGSIPAANLRLSAYNLEPISSGPYKFNSFTKRKDGFISEYALETNENYYGEKPFIKEFYFVFYENQEALLKDFKLRRVDGMGSLTPVSPESLPSGASISLVPMPSYYAIFFNENLKPILKDDDFREALDIGLNKRRIIEEVLKNGAETVNGPLGRFGDAPETPYNPEGAKKYIDSLEDENIELTIITPDIEFLRKTAEMIRDEWVSIGIDKVNVITPPPSEFIEGVVKTSNYEMILFGNVLEHPLDLFPFWHSSKRFSPGLNLSLYKNAKVDTLIEKVRQAEDEGERKELAASAEEIIVSERPAIFLYS</sequence>
<dbReference type="Gene3D" id="3.90.76.10">
    <property type="entry name" value="Dipeptide-binding Protein, Domain 1"/>
    <property type="match status" value="1"/>
</dbReference>
<feature type="non-terminal residue" evidence="5">
    <location>
        <position position="488"/>
    </location>
</feature>
<evidence type="ECO:0000256" key="3">
    <source>
        <dbReference type="ARBA" id="ARBA00022729"/>
    </source>
</evidence>
<feature type="domain" description="Solute-binding protein family 5" evidence="4">
    <location>
        <begin position="87"/>
        <end position="423"/>
    </location>
</feature>
<evidence type="ECO:0000313" key="5">
    <source>
        <dbReference type="EMBL" id="OGG39975.1"/>
    </source>
</evidence>
<evidence type="ECO:0000313" key="6">
    <source>
        <dbReference type="Proteomes" id="UP000179368"/>
    </source>
</evidence>
<dbReference type="PIRSF" id="PIRSF002741">
    <property type="entry name" value="MppA"/>
    <property type="match status" value="1"/>
</dbReference>
<protein>
    <recommendedName>
        <fullName evidence="4">Solute-binding protein family 5 domain-containing protein</fullName>
    </recommendedName>
</protein>
<dbReference type="EMBL" id="MFKG01000034">
    <property type="protein sequence ID" value="OGG39975.1"/>
    <property type="molecule type" value="Genomic_DNA"/>
</dbReference>
<proteinExistence type="inferred from homology"/>
<reference evidence="5 6" key="1">
    <citation type="journal article" date="2016" name="Nat. Commun.">
        <title>Thousands of microbial genomes shed light on interconnected biogeochemical processes in an aquifer system.</title>
        <authorList>
            <person name="Anantharaman K."/>
            <person name="Brown C.T."/>
            <person name="Hug L.A."/>
            <person name="Sharon I."/>
            <person name="Castelle C.J."/>
            <person name="Probst A.J."/>
            <person name="Thomas B.C."/>
            <person name="Singh A."/>
            <person name="Wilkins M.J."/>
            <person name="Karaoz U."/>
            <person name="Brodie E.L."/>
            <person name="Williams K.H."/>
            <person name="Hubbard S.S."/>
            <person name="Banfield J.F."/>
        </authorList>
    </citation>
    <scope>NUCLEOTIDE SEQUENCE [LARGE SCALE GENOMIC DNA]</scope>
</reference>